<comment type="caution">
    <text evidence="2">The sequence shown here is derived from an EMBL/GenBank/DDBJ whole genome shotgun (WGS) entry which is preliminary data.</text>
</comment>
<dbReference type="RefSeq" id="WP_144746789.1">
    <property type="nucleotide sequence ID" value="NZ_VMNW02000027.1"/>
</dbReference>
<evidence type="ECO:0000313" key="2">
    <source>
        <dbReference type="EMBL" id="KAA9159785.1"/>
    </source>
</evidence>
<feature type="transmembrane region" description="Helical" evidence="1">
    <location>
        <begin position="73"/>
        <end position="93"/>
    </location>
</feature>
<sequence length="102" mass="10470">MATAIRRPDALGTADFICGILATLTLAATIVTSLTTDARAAATGAGAGALLVITVIGFPCAYHARGHTKSTPALWGIILNEGVWIVAAAWFLIEMCVKATSI</sequence>
<accession>A0A5N0V3W8</accession>
<feature type="transmembrane region" description="Helical" evidence="1">
    <location>
        <begin position="12"/>
        <end position="34"/>
    </location>
</feature>
<feature type="transmembrane region" description="Helical" evidence="1">
    <location>
        <begin position="40"/>
        <end position="61"/>
    </location>
</feature>
<dbReference type="EMBL" id="VMNW02000027">
    <property type="protein sequence ID" value="KAA9159785.1"/>
    <property type="molecule type" value="Genomic_DNA"/>
</dbReference>
<keyword evidence="1" id="KW-0812">Transmembrane</keyword>
<proteinExistence type="predicted"/>
<keyword evidence="1" id="KW-0472">Membrane</keyword>
<name>A0A5N0V3W8_9PSEU</name>
<keyword evidence="3" id="KW-1185">Reference proteome</keyword>
<protein>
    <submittedName>
        <fullName evidence="2">Uncharacterized protein</fullName>
    </submittedName>
</protein>
<gene>
    <name evidence="2" type="ORF">FPZ12_019340</name>
</gene>
<dbReference type="AlphaFoldDB" id="A0A5N0V3W8"/>
<dbReference type="Proteomes" id="UP000319769">
    <property type="component" value="Unassembled WGS sequence"/>
</dbReference>
<keyword evidence="1" id="KW-1133">Transmembrane helix</keyword>
<evidence type="ECO:0000256" key="1">
    <source>
        <dbReference type="SAM" id="Phobius"/>
    </source>
</evidence>
<reference evidence="2" key="1">
    <citation type="submission" date="2019-09" db="EMBL/GenBank/DDBJ databases">
        <authorList>
            <person name="Teo W.F.A."/>
            <person name="Duangmal K."/>
        </authorList>
    </citation>
    <scope>NUCLEOTIDE SEQUENCE [LARGE SCALE GENOMIC DNA]</scope>
    <source>
        <strain evidence="2">K81G1</strain>
    </source>
</reference>
<evidence type="ECO:0000313" key="3">
    <source>
        <dbReference type="Proteomes" id="UP000319769"/>
    </source>
</evidence>
<organism evidence="2 3">
    <name type="scientific">Amycolatopsis acidicola</name>
    <dbReference type="NCBI Taxonomy" id="2596893"/>
    <lineage>
        <taxon>Bacteria</taxon>
        <taxon>Bacillati</taxon>
        <taxon>Actinomycetota</taxon>
        <taxon>Actinomycetes</taxon>
        <taxon>Pseudonocardiales</taxon>
        <taxon>Pseudonocardiaceae</taxon>
        <taxon>Amycolatopsis</taxon>
    </lineage>
</organism>